<dbReference type="Pfam" id="PF03466">
    <property type="entry name" value="LysR_substrate"/>
    <property type="match status" value="1"/>
</dbReference>
<sequence length="300" mass="35078">MDITQLSYFIKIVESGFNLSLAARKIHITQSALSQMITNFEAEEELLLFERRNGRFEQLTPSGKLLYEYALEIVSKHEEMKTMIRRESLKQKGTIRIGMPSAILRMYFLSFLPQFIMEHPELQIEIVEGGAKELKKKLLANDLDLAVLVDPARLDHKLFEEQIIQIDEYVAYVKKGHPLEAKKQLDWKDLKPFSIGTFHETYTTYDLVKDRLSEHIKNAKIQFTGQSLEYLLDLTGHSDTVIILQHAMCRFADKEMISKRAFKDPLQFVLLLCRPVKSFYSHEENFLYNSILEFFYQPVE</sequence>
<evidence type="ECO:0000256" key="1">
    <source>
        <dbReference type="ARBA" id="ARBA00009437"/>
    </source>
</evidence>
<protein>
    <recommendedName>
        <fullName evidence="5">HTH lysR-type domain-containing protein</fullName>
    </recommendedName>
</protein>
<dbReference type="PANTHER" id="PTHR30419">
    <property type="entry name" value="HTH-TYPE TRANSCRIPTIONAL REGULATOR YBHD"/>
    <property type="match status" value="1"/>
</dbReference>
<evidence type="ECO:0000313" key="6">
    <source>
        <dbReference type="EMBL" id="OTP06795.1"/>
    </source>
</evidence>
<reference evidence="7" key="2">
    <citation type="submission" date="2017-05" db="EMBL/GenBank/DDBJ databases">
        <authorList>
            <consortium name="The Broad Institute Genomics Platform"/>
            <consortium name="The Broad Institute Genomic Center for Infectious Diseases"/>
            <person name="Earl A."/>
            <person name="Manson A."/>
            <person name="Schwartman J."/>
            <person name="Gilmore M."/>
            <person name="Abouelleil A."/>
            <person name="Cao P."/>
            <person name="Chapman S."/>
            <person name="Cusick C."/>
            <person name="Shea T."/>
            <person name="Young S."/>
            <person name="Neafsey D."/>
            <person name="Nusbaum C."/>
            <person name="Birren B."/>
        </authorList>
    </citation>
    <scope>NUCLEOTIDE SEQUENCE</scope>
    <source>
        <strain evidence="7">9E7_DIV0242</strain>
    </source>
</reference>
<dbReference type="InterPro" id="IPR005119">
    <property type="entry name" value="LysR_subst-bd"/>
</dbReference>
<dbReference type="InterPro" id="IPR000847">
    <property type="entry name" value="LysR_HTH_N"/>
</dbReference>
<dbReference type="AlphaFoldDB" id="A0A242JV67"/>
<dbReference type="EMBL" id="NGMM01000015">
    <property type="protein sequence ID" value="OTP06795.1"/>
    <property type="molecule type" value="Genomic_DNA"/>
</dbReference>
<dbReference type="GO" id="GO:0003677">
    <property type="term" value="F:DNA binding"/>
    <property type="evidence" value="ECO:0007669"/>
    <property type="project" value="UniProtKB-KW"/>
</dbReference>
<feature type="domain" description="HTH lysR-type" evidence="5">
    <location>
        <begin position="1"/>
        <end position="59"/>
    </location>
</feature>
<dbReference type="PROSITE" id="PS50931">
    <property type="entry name" value="HTH_LYSR"/>
    <property type="match status" value="1"/>
</dbReference>
<keyword evidence="2" id="KW-0805">Transcription regulation</keyword>
<dbReference type="InterPro" id="IPR050950">
    <property type="entry name" value="HTH-type_LysR_regulators"/>
</dbReference>
<comment type="similarity">
    <text evidence="1">Belongs to the LysR transcriptional regulatory family.</text>
</comment>
<evidence type="ECO:0000256" key="2">
    <source>
        <dbReference type="ARBA" id="ARBA00023015"/>
    </source>
</evidence>
<evidence type="ECO:0000259" key="5">
    <source>
        <dbReference type="PROSITE" id="PS50931"/>
    </source>
</evidence>
<evidence type="ECO:0000313" key="7">
    <source>
        <dbReference type="EMBL" id="WYJ91264.1"/>
    </source>
</evidence>
<dbReference type="SUPFAM" id="SSF53850">
    <property type="entry name" value="Periplasmic binding protein-like II"/>
    <property type="match status" value="1"/>
</dbReference>
<dbReference type="Gene3D" id="3.40.190.290">
    <property type="match status" value="1"/>
</dbReference>
<dbReference type="Pfam" id="PF00126">
    <property type="entry name" value="HTH_1"/>
    <property type="match status" value="1"/>
</dbReference>
<evidence type="ECO:0000256" key="3">
    <source>
        <dbReference type="ARBA" id="ARBA00023125"/>
    </source>
</evidence>
<reference evidence="7" key="3">
    <citation type="submission" date="2024-03" db="EMBL/GenBank/DDBJ databases">
        <title>The Genome Sequence of Enterococcus sp. DIV0242b.</title>
        <authorList>
            <consortium name="The Broad Institute Genomics Platform"/>
            <consortium name="The Broad Institute Microbial Omics Core"/>
            <consortium name="The Broad Institute Genomic Center for Infectious Diseases"/>
            <person name="Earl A."/>
            <person name="Manson A."/>
            <person name="Gilmore M."/>
            <person name="Schwartman J."/>
            <person name="Shea T."/>
            <person name="Abouelleil A."/>
            <person name="Cao P."/>
            <person name="Chapman S."/>
            <person name="Cusick C."/>
            <person name="Young S."/>
            <person name="Neafsey D."/>
            <person name="Nusbaum C."/>
            <person name="Birren B."/>
        </authorList>
    </citation>
    <scope>NUCLEOTIDE SEQUENCE</scope>
    <source>
        <strain evidence="7">9E7_DIV0242</strain>
    </source>
</reference>
<dbReference type="InterPro" id="IPR036388">
    <property type="entry name" value="WH-like_DNA-bd_sf"/>
</dbReference>
<organism evidence="6">
    <name type="scientific">Candidatus Enterococcus clewellii</name>
    <dbReference type="NCBI Taxonomy" id="1834193"/>
    <lineage>
        <taxon>Bacteria</taxon>
        <taxon>Bacillati</taxon>
        <taxon>Bacillota</taxon>
        <taxon>Bacilli</taxon>
        <taxon>Lactobacillales</taxon>
        <taxon>Enterococcaceae</taxon>
        <taxon>Enterococcus</taxon>
    </lineage>
</organism>
<evidence type="ECO:0000313" key="8">
    <source>
        <dbReference type="Proteomes" id="UP000195141"/>
    </source>
</evidence>
<evidence type="ECO:0000256" key="4">
    <source>
        <dbReference type="ARBA" id="ARBA00023163"/>
    </source>
</evidence>
<name>A0A242JV67_9ENTE</name>
<accession>A0A242JV67</accession>
<dbReference type="Proteomes" id="UP000195141">
    <property type="component" value="Chromosome"/>
</dbReference>
<dbReference type="GO" id="GO:0005829">
    <property type="term" value="C:cytosol"/>
    <property type="evidence" value="ECO:0007669"/>
    <property type="project" value="TreeGrafter"/>
</dbReference>
<dbReference type="RefSeq" id="WP_086351128.1">
    <property type="nucleotide sequence ID" value="NZ_CP147247.1"/>
</dbReference>
<keyword evidence="3" id="KW-0238">DNA-binding</keyword>
<keyword evidence="8" id="KW-1185">Reference proteome</keyword>
<dbReference type="SUPFAM" id="SSF46785">
    <property type="entry name" value="Winged helix' DNA-binding domain"/>
    <property type="match status" value="1"/>
</dbReference>
<proteinExistence type="inferred from homology"/>
<dbReference type="CDD" id="cd05466">
    <property type="entry name" value="PBP2_LTTR_substrate"/>
    <property type="match status" value="1"/>
</dbReference>
<gene>
    <name evidence="7" type="ORF">A5888_003032</name>
    <name evidence="6" type="ORF">A5888_004168</name>
</gene>
<reference evidence="6" key="1">
    <citation type="submission" date="2017-05" db="EMBL/GenBank/DDBJ databases">
        <title>The Genome Sequence of Enterococcus sp. 9E7_DIV0242.</title>
        <authorList>
            <consortium name="The Broad Institute Genomics Platform"/>
            <consortium name="The Broad Institute Genomic Center for Infectious Diseases"/>
            <person name="Earl A."/>
            <person name="Manson A."/>
            <person name="Schwartman J."/>
            <person name="Gilmore M."/>
            <person name="Abouelleil A."/>
            <person name="Cao P."/>
            <person name="Chapman S."/>
            <person name="Cusick C."/>
            <person name="Shea T."/>
            <person name="Young S."/>
            <person name="Neafsey D."/>
            <person name="Nusbaum C."/>
            <person name="Birren B."/>
        </authorList>
    </citation>
    <scope>NUCLEOTIDE SEQUENCE [LARGE SCALE GENOMIC DNA]</scope>
    <source>
        <strain evidence="6">9E7_DIV0242</strain>
    </source>
</reference>
<dbReference type="EMBL" id="CP147247">
    <property type="protein sequence ID" value="WYJ91264.1"/>
    <property type="molecule type" value="Genomic_DNA"/>
</dbReference>
<dbReference type="OrthoDB" id="9803735at2"/>
<dbReference type="GO" id="GO:0003700">
    <property type="term" value="F:DNA-binding transcription factor activity"/>
    <property type="evidence" value="ECO:0007669"/>
    <property type="project" value="InterPro"/>
</dbReference>
<dbReference type="PANTHER" id="PTHR30419:SF8">
    <property type="entry name" value="NITROGEN ASSIMILATION TRANSCRIPTIONAL ACTIVATOR-RELATED"/>
    <property type="match status" value="1"/>
</dbReference>
<keyword evidence="4" id="KW-0804">Transcription</keyword>
<dbReference type="Gene3D" id="1.10.10.10">
    <property type="entry name" value="Winged helix-like DNA-binding domain superfamily/Winged helix DNA-binding domain"/>
    <property type="match status" value="1"/>
</dbReference>
<dbReference type="InterPro" id="IPR036390">
    <property type="entry name" value="WH_DNA-bd_sf"/>
</dbReference>